<keyword evidence="16" id="KW-1185">Reference proteome</keyword>
<dbReference type="PANTHER" id="PTHR30529:SF1">
    <property type="entry name" value="CYTOCHROME B561 HOMOLOG 2"/>
    <property type="match status" value="1"/>
</dbReference>
<accession>A0A4P8YJV1</accession>
<dbReference type="GO" id="GO:0022904">
    <property type="term" value="P:respiratory electron transport chain"/>
    <property type="evidence" value="ECO:0007669"/>
    <property type="project" value="InterPro"/>
</dbReference>
<dbReference type="GO" id="GO:0020037">
    <property type="term" value="F:heme binding"/>
    <property type="evidence" value="ECO:0007669"/>
    <property type="project" value="TreeGrafter"/>
</dbReference>
<dbReference type="InterPro" id="IPR011577">
    <property type="entry name" value="Cyt_b561_bac/Ni-Hgenase"/>
</dbReference>
<dbReference type="SUPFAM" id="SSF81342">
    <property type="entry name" value="Transmembrane di-heme cytochromes"/>
    <property type="match status" value="1"/>
</dbReference>
<reference evidence="15 16" key="1">
    <citation type="submission" date="2019-05" db="EMBL/GenBank/DDBJ databases">
        <title>Complete genome sequence of Izhakiella calystegiae KSNA2, an endophyte isolated from beach morning glory (Calystegia soldanella).</title>
        <authorList>
            <person name="Jiang L."/>
            <person name="Jeong J.C."/>
            <person name="Kim C.Y."/>
            <person name="Kim D.H."/>
            <person name="Kim S.W."/>
            <person name="Lee j."/>
        </authorList>
    </citation>
    <scope>NUCLEOTIDE SEQUENCE [LARGE SCALE GENOMIC DNA]</scope>
    <source>
        <strain evidence="15 16">KSNA2</strain>
    </source>
</reference>
<proteinExistence type="inferred from homology"/>
<evidence type="ECO:0000256" key="2">
    <source>
        <dbReference type="ARBA" id="ARBA00004651"/>
    </source>
</evidence>
<evidence type="ECO:0000256" key="1">
    <source>
        <dbReference type="ARBA" id="ARBA00001970"/>
    </source>
</evidence>
<evidence type="ECO:0000256" key="13">
    <source>
        <dbReference type="SAM" id="Phobius"/>
    </source>
</evidence>
<keyword evidence="6 13" id="KW-0812">Transmembrane</keyword>
<dbReference type="PANTHER" id="PTHR30529">
    <property type="entry name" value="CYTOCHROME B561"/>
    <property type="match status" value="1"/>
</dbReference>
<dbReference type="Pfam" id="PF01292">
    <property type="entry name" value="Ni_hydr_CYTB"/>
    <property type="match status" value="1"/>
</dbReference>
<dbReference type="AlphaFoldDB" id="A0A4P8YJV1"/>
<keyword evidence="7" id="KW-0479">Metal-binding</keyword>
<evidence type="ECO:0000256" key="4">
    <source>
        <dbReference type="ARBA" id="ARBA00022475"/>
    </source>
</evidence>
<dbReference type="InterPro" id="IPR052168">
    <property type="entry name" value="Cytochrome_b561_oxidase"/>
</dbReference>
<keyword evidence="10" id="KW-0408">Iron</keyword>
<feature type="transmembrane region" description="Helical" evidence="13">
    <location>
        <begin position="20"/>
        <end position="39"/>
    </location>
</feature>
<keyword evidence="5" id="KW-0349">Heme</keyword>
<sequence length="175" mass="20230">MQTYSTAAIRYDLFSRVLHWLVAGIIIYAMCMGYILHALEGTRWFNIFSVFNMSLGTIATPIMLVRFTWRFFRPSVPYPASFSPRKKQLVVFIHEIFYLTILVVLVSGFLMLEKDYHLFGLLHISQPINVSEINAFFFQVHRYSCILLGAILLGHVAAVIKYMLGGQRDVVKRML</sequence>
<feature type="domain" description="Cytochrome b561 bacterial/Ni-hydrogenase" evidence="14">
    <location>
        <begin position="10"/>
        <end position="175"/>
    </location>
</feature>
<gene>
    <name evidence="15" type="ORF">FEM41_15775</name>
</gene>
<evidence type="ECO:0000313" key="15">
    <source>
        <dbReference type="EMBL" id="QCT21000.1"/>
    </source>
</evidence>
<dbReference type="GO" id="GO:0005886">
    <property type="term" value="C:plasma membrane"/>
    <property type="evidence" value="ECO:0007669"/>
    <property type="project" value="UniProtKB-SubCell"/>
</dbReference>
<evidence type="ECO:0000256" key="5">
    <source>
        <dbReference type="ARBA" id="ARBA00022617"/>
    </source>
</evidence>
<evidence type="ECO:0000256" key="11">
    <source>
        <dbReference type="ARBA" id="ARBA00023136"/>
    </source>
</evidence>
<protein>
    <submittedName>
        <fullName evidence="15">Cytochrome B</fullName>
    </submittedName>
</protein>
<evidence type="ECO:0000256" key="3">
    <source>
        <dbReference type="ARBA" id="ARBA00022448"/>
    </source>
</evidence>
<dbReference type="OrthoDB" id="1247465at2"/>
<keyword evidence="9 13" id="KW-1133">Transmembrane helix</keyword>
<keyword evidence="3" id="KW-0813">Transport</keyword>
<dbReference type="EMBL" id="CP040428">
    <property type="protein sequence ID" value="QCT21000.1"/>
    <property type="molecule type" value="Genomic_DNA"/>
</dbReference>
<dbReference type="Proteomes" id="UP000302163">
    <property type="component" value="Chromosome"/>
</dbReference>
<keyword evidence="4" id="KW-1003">Cell membrane</keyword>
<evidence type="ECO:0000256" key="10">
    <source>
        <dbReference type="ARBA" id="ARBA00023004"/>
    </source>
</evidence>
<comment type="cofactor">
    <cofactor evidence="1">
        <name>heme b</name>
        <dbReference type="ChEBI" id="CHEBI:60344"/>
    </cofactor>
</comment>
<evidence type="ECO:0000256" key="6">
    <source>
        <dbReference type="ARBA" id="ARBA00022692"/>
    </source>
</evidence>
<name>A0A4P8YJV1_9ENTR</name>
<organism evidence="15 16">
    <name type="scientific">Jejubacter calystegiae</name>
    <dbReference type="NCBI Taxonomy" id="2579935"/>
    <lineage>
        <taxon>Bacteria</taxon>
        <taxon>Pseudomonadati</taxon>
        <taxon>Pseudomonadota</taxon>
        <taxon>Gammaproteobacteria</taxon>
        <taxon>Enterobacterales</taxon>
        <taxon>Enterobacteriaceae</taxon>
        <taxon>Jejubacter</taxon>
    </lineage>
</organism>
<evidence type="ECO:0000256" key="7">
    <source>
        <dbReference type="ARBA" id="ARBA00022723"/>
    </source>
</evidence>
<keyword evidence="8" id="KW-0249">Electron transport</keyword>
<evidence type="ECO:0000256" key="8">
    <source>
        <dbReference type="ARBA" id="ARBA00022982"/>
    </source>
</evidence>
<dbReference type="KEGG" id="izh:FEM41_15775"/>
<evidence type="ECO:0000256" key="12">
    <source>
        <dbReference type="ARBA" id="ARBA00037975"/>
    </source>
</evidence>
<keyword evidence="11 13" id="KW-0472">Membrane</keyword>
<dbReference type="InterPro" id="IPR016174">
    <property type="entry name" value="Di-haem_cyt_TM"/>
</dbReference>
<feature type="transmembrane region" description="Helical" evidence="13">
    <location>
        <begin position="89"/>
        <end position="112"/>
    </location>
</feature>
<evidence type="ECO:0000259" key="14">
    <source>
        <dbReference type="Pfam" id="PF01292"/>
    </source>
</evidence>
<feature type="transmembrane region" description="Helical" evidence="13">
    <location>
        <begin position="45"/>
        <end position="69"/>
    </location>
</feature>
<dbReference type="GO" id="GO:0046872">
    <property type="term" value="F:metal ion binding"/>
    <property type="evidence" value="ECO:0007669"/>
    <property type="project" value="UniProtKB-KW"/>
</dbReference>
<feature type="transmembrane region" description="Helical" evidence="13">
    <location>
        <begin position="140"/>
        <end position="164"/>
    </location>
</feature>
<dbReference type="GO" id="GO:0009055">
    <property type="term" value="F:electron transfer activity"/>
    <property type="evidence" value="ECO:0007669"/>
    <property type="project" value="InterPro"/>
</dbReference>
<comment type="similarity">
    <text evidence="12">Belongs to the cytochrome b561 family.</text>
</comment>
<comment type="subcellular location">
    <subcellularLocation>
        <location evidence="2">Cell membrane</location>
        <topology evidence="2">Multi-pass membrane protein</topology>
    </subcellularLocation>
</comment>
<evidence type="ECO:0000313" key="16">
    <source>
        <dbReference type="Proteomes" id="UP000302163"/>
    </source>
</evidence>
<dbReference type="RefSeq" id="WP_138097144.1">
    <property type="nucleotide sequence ID" value="NZ_CP040428.1"/>
</dbReference>
<evidence type="ECO:0000256" key="9">
    <source>
        <dbReference type="ARBA" id="ARBA00022989"/>
    </source>
</evidence>